<dbReference type="GO" id="GO:0005929">
    <property type="term" value="C:cilium"/>
    <property type="evidence" value="ECO:0007669"/>
    <property type="project" value="UniProtKB-SubCell"/>
</dbReference>
<name>A0AAD8AU13_BIOPF</name>
<keyword evidence="7 10" id="KW-1133">Transmembrane helix</keyword>
<dbReference type="GO" id="GO:0016020">
    <property type="term" value="C:membrane"/>
    <property type="evidence" value="ECO:0007669"/>
    <property type="project" value="UniProtKB-SubCell"/>
</dbReference>
<keyword evidence="13" id="KW-1185">Reference proteome</keyword>
<accession>A0AAD8AU13</accession>
<proteinExistence type="inferred from homology"/>
<dbReference type="InterPro" id="IPR026771">
    <property type="entry name" value="Tmem218"/>
</dbReference>
<evidence type="ECO:0000256" key="2">
    <source>
        <dbReference type="ARBA" id="ARBA00004138"/>
    </source>
</evidence>
<dbReference type="EMBL" id="JASAOG010000241">
    <property type="protein sequence ID" value="KAK0042416.1"/>
    <property type="molecule type" value="Genomic_DNA"/>
</dbReference>
<evidence type="ECO:0000256" key="10">
    <source>
        <dbReference type="SAM" id="Phobius"/>
    </source>
</evidence>
<evidence type="ECO:0000256" key="6">
    <source>
        <dbReference type="ARBA" id="ARBA00022692"/>
    </source>
</evidence>
<comment type="caution">
    <text evidence="12">The sequence shown here is derived from an EMBL/GenBank/DDBJ whole genome shotgun (WGS) entry which is preliminary data.</text>
</comment>
<dbReference type="PANTHER" id="PTHR31622:SF1">
    <property type="entry name" value="TRANSMEMBRANE PROTEIN 218"/>
    <property type="match status" value="1"/>
</dbReference>
<dbReference type="Proteomes" id="UP001233172">
    <property type="component" value="Unassembled WGS sequence"/>
</dbReference>
<feature type="domain" description="Transmembrane protein 218 N-terminal" evidence="11">
    <location>
        <begin position="1"/>
        <end position="59"/>
    </location>
</feature>
<gene>
    <name evidence="12" type="ORF">Bpfe_028150</name>
</gene>
<keyword evidence="8 10" id="KW-0472">Membrane</keyword>
<feature type="transmembrane region" description="Helical" evidence="10">
    <location>
        <begin position="6"/>
        <end position="29"/>
    </location>
</feature>
<keyword evidence="9" id="KW-0966">Cell projection</keyword>
<protein>
    <recommendedName>
        <fullName evidence="5">Transmembrane protein 218</fullName>
    </recommendedName>
</protein>
<evidence type="ECO:0000313" key="12">
    <source>
        <dbReference type="EMBL" id="KAK0042416.1"/>
    </source>
</evidence>
<comment type="similarity">
    <text evidence="4">Belongs to the TMEM218 family.</text>
</comment>
<feature type="transmembrane region" description="Helical" evidence="10">
    <location>
        <begin position="77"/>
        <end position="100"/>
    </location>
</feature>
<evidence type="ECO:0000256" key="7">
    <source>
        <dbReference type="ARBA" id="ARBA00022989"/>
    </source>
</evidence>
<organism evidence="12 13">
    <name type="scientific">Biomphalaria pfeifferi</name>
    <name type="common">Bloodfluke planorb</name>
    <name type="synonym">Freshwater snail</name>
    <dbReference type="NCBI Taxonomy" id="112525"/>
    <lineage>
        <taxon>Eukaryota</taxon>
        <taxon>Metazoa</taxon>
        <taxon>Spiralia</taxon>
        <taxon>Lophotrochozoa</taxon>
        <taxon>Mollusca</taxon>
        <taxon>Gastropoda</taxon>
        <taxon>Heterobranchia</taxon>
        <taxon>Euthyneura</taxon>
        <taxon>Panpulmonata</taxon>
        <taxon>Hygrophila</taxon>
        <taxon>Lymnaeoidea</taxon>
        <taxon>Planorbidae</taxon>
        <taxon>Biomphalaria</taxon>
    </lineage>
</organism>
<comment type="function">
    <text evidence="1">May be involved in ciliary biogenesis or function.</text>
</comment>
<evidence type="ECO:0000256" key="4">
    <source>
        <dbReference type="ARBA" id="ARBA00010775"/>
    </source>
</evidence>
<evidence type="ECO:0000313" key="13">
    <source>
        <dbReference type="Proteomes" id="UP001233172"/>
    </source>
</evidence>
<sequence length="117" mass="12917">MAGPVLNVGIGLFVLAFVWVIALAACIALSRSPTKLASMAPVSILIAIIISIILIFIPRESQYPSLEEQSVIYDYSIVYRSSLIAVMALFVVLGLVFYFIQHALHPVQAKPLRKFLR</sequence>
<evidence type="ECO:0000256" key="5">
    <source>
        <dbReference type="ARBA" id="ARBA00015054"/>
    </source>
</evidence>
<comment type="subcellular location">
    <subcellularLocation>
        <location evidence="2">Cell projection</location>
        <location evidence="2">Cilium</location>
    </subcellularLocation>
    <subcellularLocation>
        <location evidence="3">Membrane</location>
        <topology evidence="3">Multi-pass membrane protein</topology>
    </subcellularLocation>
</comment>
<dbReference type="InterPro" id="IPR057973">
    <property type="entry name" value="TMEM218_N"/>
</dbReference>
<dbReference type="PANTHER" id="PTHR31622">
    <property type="entry name" value="TRANSMEMBRANE PROTEIN 218"/>
    <property type="match status" value="1"/>
</dbReference>
<keyword evidence="6 10" id="KW-0812">Transmembrane</keyword>
<dbReference type="AlphaFoldDB" id="A0AAD8AU13"/>
<evidence type="ECO:0000256" key="9">
    <source>
        <dbReference type="ARBA" id="ARBA00023273"/>
    </source>
</evidence>
<feature type="transmembrane region" description="Helical" evidence="10">
    <location>
        <begin position="36"/>
        <end position="57"/>
    </location>
</feature>
<reference evidence="12" key="1">
    <citation type="journal article" date="2023" name="PLoS Negl. Trop. Dis.">
        <title>A genome sequence for Biomphalaria pfeifferi, the major vector snail for the human-infecting parasite Schistosoma mansoni.</title>
        <authorList>
            <person name="Bu L."/>
            <person name="Lu L."/>
            <person name="Laidemitt M.R."/>
            <person name="Zhang S.M."/>
            <person name="Mutuku M."/>
            <person name="Mkoji G."/>
            <person name="Steinauer M."/>
            <person name="Loker E.S."/>
        </authorList>
    </citation>
    <scope>NUCLEOTIDE SEQUENCE</scope>
    <source>
        <strain evidence="12">KasaAsao</strain>
    </source>
</reference>
<evidence type="ECO:0000256" key="1">
    <source>
        <dbReference type="ARBA" id="ARBA00003173"/>
    </source>
</evidence>
<evidence type="ECO:0000259" key="11">
    <source>
        <dbReference type="Pfam" id="PF25810"/>
    </source>
</evidence>
<dbReference type="Pfam" id="PF25810">
    <property type="entry name" value="TMEM218_N"/>
    <property type="match status" value="1"/>
</dbReference>
<evidence type="ECO:0000256" key="8">
    <source>
        <dbReference type="ARBA" id="ARBA00023136"/>
    </source>
</evidence>
<reference evidence="12" key="2">
    <citation type="submission" date="2023-04" db="EMBL/GenBank/DDBJ databases">
        <authorList>
            <person name="Bu L."/>
            <person name="Lu L."/>
            <person name="Laidemitt M.R."/>
            <person name="Zhang S.M."/>
            <person name="Mutuku M."/>
            <person name="Mkoji G."/>
            <person name="Steinauer M."/>
            <person name="Loker E.S."/>
        </authorList>
    </citation>
    <scope>NUCLEOTIDE SEQUENCE</scope>
    <source>
        <strain evidence="12">KasaAsao</strain>
        <tissue evidence="12">Whole Snail</tissue>
    </source>
</reference>
<evidence type="ECO:0000256" key="3">
    <source>
        <dbReference type="ARBA" id="ARBA00004141"/>
    </source>
</evidence>